<dbReference type="GO" id="GO:0008270">
    <property type="term" value="F:zinc ion binding"/>
    <property type="evidence" value="ECO:0007669"/>
    <property type="project" value="UniProtKB-KW"/>
</dbReference>
<evidence type="ECO:0000256" key="15">
    <source>
        <dbReference type="ARBA" id="ARBA00032511"/>
    </source>
</evidence>
<evidence type="ECO:0000256" key="3">
    <source>
        <dbReference type="ARBA" id="ARBA00008704"/>
    </source>
</evidence>
<dbReference type="GO" id="GO:0016562">
    <property type="term" value="P:protein import into peroxisome matrix, receptor recycling"/>
    <property type="evidence" value="ECO:0007669"/>
    <property type="project" value="UniProtKB-ARBA"/>
</dbReference>
<sequence>MRVSLNCLLRKIPIDEISSNALSQFNNNLKYKYSSSILFAIRSISFYFNINKRNASYGDELQNLVYSKSLAHKIGMSRTDKRIYFVWNILMPFCWSRYKDNIPFVNKFWILDFNEEIYSGLQLLNFLWFLKDEKYRNWFERIFGIYPIVNDESMERMVVLEFTDRQMTWHVLSEFLASVAPIFSSLKIEAVFRKLLKKSDEEEVLPTHSHCGICRNEMLIRQVCRPCRHVFCYYCIESVKAESYKLHCPSCSQLVSVTEREK</sequence>
<evidence type="ECO:0000256" key="13">
    <source>
        <dbReference type="ARBA" id="ARBA00023136"/>
    </source>
</evidence>
<keyword evidence="14" id="KW-0576">Peroxisome</keyword>
<evidence type="ECO:0000259" key="19">
    <source>
        <dbReference type="PROSITE" id="PS50089"/>
    </source>
</evidence>
<evidence type="ECO:0000256" key="9">
    <source>
        <dbReference type="ARBA" id="ARBA00022786"/>
    </source>
</evidence>
<keyword evidence="5" id="KW-0808">Transferase</keyword>
<evidence type="ECO:0000256" key="12">
    <source>
        <dbReference type="ARBA" id="ARBA00022989"/>
    </source>
</evidence>
<dbReference type="InterPro" id="IPR017907">
    <property type="entry name" value="Znf_RING_CS"/>
</dbReference>
<proteinExistence type="inferred from homology"/>
<evidence type="ECO:0000256" key="16">
    <source>
        <dbReference type="ARBA" id="ARBA00034438"/>
    </source>
</evidence>
<gene>
    <name evidence="20" type="ORF">ROZALSC1DRAFT_22015</name>
</gene>
<reference evidence="21" key="1">
    <citation type="journal article" date="2018" name="Nat. Microbiol.">
        <title>Leveraging single-cell genomics to expand the fungal tree of life.</title>
        <authorList>
            <person name="Ahrendt S.R."/>
            <person name="Quandt C.A."/>
            <person name="Ciobanu D."/>
            <person name="Clum A."/>
            <person name="Salamov A."/>
            <person name="Andreopoulos B."/>
            <person name="Cheng J.F."/>
            <person name="Woyke T."/>
            <person name="Pelin A."/>
            <person name="Henrissat B."/>
            <person name="Reynolds N.K."/>
            <person name="Benny G.L."/>
            <person name="Smith M.E."/>
            <person name="James T.Y."/>
            <person name="Grigoriev I.V."/>
        </authorList>
    </citation>
    <scope>NUCLEOTIDE SEQUENCE [LARGE SCALE GENOMIC DNA]</scope>
    <source>
        <strain evidence="21">CSF55</strain>
    </source>
</reference>
<dbReference type="PANTHER" id="PTHR48178">
    <property type="entry name" value="PEROXISOME BIOGENESIS FACTOR 2"/>
    <property type="match status" value="1"/>
</dbReference>
<evidence type="ECO:0000256" key="11">
    <source>
        <dbReference type="ARBA" id="ARBA00022927"/>
    </source>
</evidence>
<keyword evidence="8 18" id="KW-0863">Zinc-finger</keyword>
<evidence type="ECO:0000313" key="21">
    <source>
        <dbReference type="Proteomes" id="UP000281549"/>
    </source>
</evidence>
<evidence type="ECO:0000256" key="18">
    <source>
        <dbReference type="PROSITE-ProRule" id="PRU00175"/>
    </source>
</evidence>
<evidence type="ECO:0000256" key="7">
    <source>
        <dbReference type="ARBA" id="ARBA00022723"/>
    </source>
</evidence>
<organism evidence="20 21">
    <name type="scientific">Rozella allomycis (strain CSF55)</name>
    <dbReference type="NCBI Taxonomy" id="988480"/>
    <lineage>
        <taxon>Eukaryota</taxon>
        <taxon>Fungi</taxon>
        <taxon>Fungi incertae sedis</taxon>
        <taxon>Cryptomycota</taxon>
        <taxon>Cryptomycota incertae sedis</taxon>
        <taxon>Rozella</taxon>
    </lineage>
</organism>
<dbReference type="InterPro" id="IPR013083">
    <property type="entry name" value="Znf_RING/FYVE/PHD"/>
</dbReference>
<dbReference type="PANTHER" id="PTHR48178:SF1">
    <property type="entry name" value="PEROXISOME BIOGENESIS FACTOR 2"/>
    <property type="match status" value="1"/>
</dbReference>
<evidence type="ECO:0000313" key="20">
    <source>
        <dbReference type="EMBL" id="RKP19754.1"/>
    </source>
</evidence>
<evidence type="ECO:0000256" key="10">
    <source>
        <dbReference type="ARBA" id="ARBA00022833"/>
    </source>
</evidence>
<dbReference type="GO" id="GO:0016567">
    <property type="term" value="P:protein ubiquitination"/>
    <property type="evidence" value="ECO:0007669"/>
    <property type="project" value="UniProtKB-ARBA"/>
</dbReference>
<comment type="pathway">
    <text evidence="2">Protein modification; protein ubiquitination.</text>
</comment>
<keyword evidence="7" id="KW-0479">Metal-binding</keyword>
<accession>A0A4P9YJY3</accession>
<keyword evidence="10" id="KW-0862">Zinc</keyword>
<comment type="similarity">
    <text evidence="3">Belongs to the pex2/pex10/pex12 family.</text>
</comment>
<dbReference type="InterPro" id="IPR006845">
    <property type="entry name" value="Pex_N"/>
</dbReference>
<evidence type="ECO:0000256" key="17">
    <source>
        <dbReference type="ARBA" id="ARBA00034523"/>
    </source>
</evidence>
<keyword evidence="11" id="KW-0653">Protein transport</keyword>
<keyword evidence="13" id="KW-0472">Membrane</keyword>
<dbReference type="AlphaFoldDB" id="A0A4P9YJY3"/>
<dbReference type="EC" id="2.3.2.36" evidence="17"/>
<keyword evidence="4" id="KW-0813">Transport</keyword>
<comment type="subcellular location">
    <subcellularLocation>
        <location evidence="1">Peroxisome membrane</location>
        <topology evidence="1">Multi-pass membrane protein</topology>
    </subcellularLocation>
</comment>
<name>A0A4P9YJY3_ROZAC</name>
<keyword evidence="9" id="KW-0833">Ubl conjugation pathway</keyword>
<dbReference type="SUPFAM" id="SSF57850">
    <property type="entry name" value="RING/U-box"/>
    <property type="match status" value="1"/>
</dbReference>
<keyword evidence="6" id="KW-0812">Transmembrane</keyword>
<evidence type="ECO:0000256" key="8">
    <source>
        <dbReference type="ARBA" id="ARBA00022771"/>
    </source>
</evidence>
<dbReference type="GO" id="GO:0061630">
    <property type="term" value="F:ubiquitin protein ligase activity"/>
    <property type="evidence" value="ECO:0007669"/>
    <property type="project" value="UniProtKB-EC"/>
</dbReference>
<evidence type="ECO:0000256" key="14">
    <source>
        <dbReference type="ARBA" id="ARBA00023140"/>
    </source>
</evidence>
<feature type="domain" description="RING-type" evidence="19">
    <location>
        <begin position="211"/>
        <end position="252"/>
    </location>
</feature>
<dbReference type="Pfam" id="PF04757">
    <property type="entry name" value="Pex2_Pex12"/>
    <property type="match status" value="1"/>
</dbReference>
<evidence type="ECO:0000256" key="6">
    <source>
        <dbReference type="ARBA" id="ARBA00022692"/>
    </source>
</evidence>
<dbReference type="EMBL" id="ML005167">
    <property type="protein sequence ID" value="RKP19754.1"/>
    <property type="molecule type" value="Genomic_DNA"/>
</dbReference>
<comment type="catalytic activity">
    <reaction evidence="16">
        <text>[E2 ubiquitin-conjugating enzyme]-S-ubiquitinyl-L-cysteine + [acceptor protein]-L-cysteine = [E2 ubiquitin-conjugating enzyme]-L-cysteine + [acceptor protein]-S-ubiquitinyl-L-cysteine.</text>
        <dbReference type="EC" id="2.3.2.36"/>
    </reaction>
</comment>
<evidence type="ECO:0000256" key="1">
    <source>
        <dbReference type="ARBA" id="ARBA00004585"/>
    </source>
</evidence>
<dbReference type="InterPro" id="IPR025654">
    <property type="entry name" value="PEX2/10"/>
</dbReference>
<dbReference type="Proteomes" id="UP000281549">
    <property type="component" value="Unassembled WGS sequence"/>
</dbReference>
<dbReference type="InterPro" id="IPR001841">
    <property type="entry name" value="Znf_RING"/>
</dbReference>
<evidence type="ECO:0000256" key="2">
    <source>
        <dbReference type="ARBA" id="ARBA00004906"/>
    </source>
</evidence>
<dbReference type="PROSITE" id="PS50089">
    <property type="entry name" value="ZF_RING_2"/>
    <property type="match status" value="1"/>
</dbReference>
<dbReference type="PROSITE" id="PS00518">
    <property type="entry name" value="ZF_RING_1"/>
    <property type="match status" value="1"/>
</dbReference>
<protein>
    <recommendedName>
        <fullName evidence="17">RING-type E3 ubiquitin transferase (cysteine targeting)</fullName>
        <ecNumber evidence="17">2.3.2.36</ecNumber>
    </recommendedName>
    <alternativeName>
        <fullName evidence="15">Peroxin-2</fullName>
    </alternativeName>
</protein>
<dbReference type="Gene3D" id="3.30.40.10">
    <property type="entry name" value="Zinc/RING finger domain, C3HC4 (zinc finger)"/>
    <property type="match status" value="1"/>
</dbReference>
<evidence type="ECO:0000256" key="5">
    <source>
        <dbReference type="ARBA" id="ARBA00022679"/>
    </source>
</evidence>
<evidence type="ECO:0000256" key="4">
    <source>
        <dbReference type="ARBA" id="ARBA00022448"/>
    </source>
</evidence>
<dbReference type="GO" id="GO:0005778">
    <property type="term" value="C:peroxisomal membrane"/>
    <property type="evidence" value="ECO:0007669"/>
    <property type="project" value="UniProtKB-SubCell"/>
</dbReference>
<keyword evidence="12" id="KW-1133">Transmembrane helix</keyword>